<dbReference type="Proteomes" id="UP000030645">
    <property type="component" value="Unassembled WGS sequence"/>
</dbReference>
<evidence type="ECO:0000313" key="2">
    <source>
        <dbReference type="Proteomes" id="UP000030645"/>
    </source>
</evidence>
<accession>W9SEP1</accession>
<dbReference type="EMBL" id="KE346191">
    <property type="protein sequence ID" value="EXC29349.1"/>
    <property type="molecule type" value="Genomic_DNA"/>
</dbReference>
<organism evidence="1 2">
    <name type="scientific">Morus notabilis</name>
    <dbReference type="NCBI Taxonomy" id="981085"/>
    <lineage>
        <taxon>Eukaryota</taxon>
        <taxon>Viridiplantae</taxon>
        <taxon>Streptophyta</taxon>
        <taxon>Embryophyta</taxon>
        <taxon>Tracheophyta</taxon>
        <taxon>Spermatophyta</taxon>
        <taxon>Magnoliopsida</taxon>
        <taxon>eudicotyledons</taxon>
        <taxon>Gunneridae</taxon>
        <taxon>Pentapetalae</taxon>
        <taxon>rosids</taxon>
        <taxon>fabids</taxon>
        <taxon>Rosales</taxon>
        <taxon>Moraceae</taxon>
        <taxon>Moreae</taxon>
        <taxon>Morus</taxon>
    </lineage>
</organism>
<name>W9SEP1_9ROSA</name>
<protein>
    <submittedName>
        <fullName evidence="1">Uncharacterized protein</fullName>
    </submittedName>
</protein>
<gene>
    <name evidence="1" type="ORF">L484_021657</name>
</gene>
<keyword evidence="2" id="KW-1185">Reference proteome</keyword>
<sequence>MTKFEHYLRIKQSPSSLPQDRPRKEIGFSVVRRLAFSVSRRRWLIDVVWNDISITWSFDGISPPKEATICSQGRGDNGIAFNLLQGQGDDEIAIYVDYKS</sequence>
<reference evidence="2" key="1">
    <citation type="submission" date="2013-01" db="EMBL/GenBank/DDBJ databases">
        <title>Draft Genome Sequence of a Mulberry Tree, Morus notabilis C.K. Schneid.</title>
        <authorList>
            <person name="He N."/>
            <person name="Zhao S."/>
        </authorList>
    </citation>
    <scope>NUCLEOTIDE SEQUENCE</scope>
</reference>
<evidence type="ECO:0000313" key="1">
    <source>
        <dbReference type="EMBL" id="EXC29349.1"/>
    </source>
</evidence>
<dbReference type="AlphaFoldDB" id="W9SEP1"/>
<proteinExistence type="predicted"/>